<dbReference type="Proteomes" id="UP001589568">
    <property type="component" value="Unassembled WGS sequence"/>
</dbReference>
<accession>A0ABV5NN54</accession>
<proteinExistence type="predicted"/>
<keyword evidence="3" id="KW-1185">Reference proteome</keyword>
<organism evidence="2 3">
    <name type="scientific">Nonomuraea salmonea</name>
    <dbReference type="NCBI Taxonomy" id="46181"/>
    <lineage>
        <taxon>Bacteria</taxon>
        <taxon>Bacillati</taxon>
        <taxon>Actinomycetota</taxon>
        <taxon>Actinomycetes</taxon>
        <taxon>Streptosporangiales</taxon>
        <taxon>Streptosporangiaceae</taxon>
        <taxon>Nonomuraea</taxon>
    </lineage>
</organism>
<protein>
    <submittedName>
        <fullName evidence="2">DUF5994 family protein</fullName>
    </submittedName>
</protein>
<feature type="region of interest" description="Disordered" evidence="1">
    <location>
        <begin position="252"/>
        <end position="283"/>
    </location>
</feature>
<evidence type="ECO:0000313" key="2">
    <source>
        <dbReference type="EMBL" id="MFB9471750.1"/>
    </source>
</evidence>
<comment type="caution">
    <text evidence="2">The sequence shown here is derived from an EMBL/GenBank/DDBJ whole genome shotgun (WGS) entry which is preliminary data.</text>
</comment>
<dbReference type="Pfam" id="PF19457">
    <property type="entry name" value="DUF5994"/>
    <property type="match status" value="1"/>
</dbReference>
<dbReference type="RefSeq" id="WP_379483598.1">
    <property type="nucleotide sequence ID" value="NZ_JBHMCF010000015.1"/>
</dbReference>
<reference evidence="2 3" key="1">
    <citation type="submission" date="2024-09" db="EMBL/GenBank/DDBJ databases">
        <authorList>
            <person name="Sun Q."/>
            <person name="Mori K."/>
        </authorList>
    </citation>
    <scope>NUCLEOTIDE SEQUENCE [LARGE SCALE GENOMIC DNA]</scope>
    <source>
        <strain evidence="2 3">JCM 3324</strain>
    </source>
</reference>
<gene>
    <name evidence="2" type="ORF">ACFFR3_19695</name>
</gene>
<name>A0ABV5NN54_9ACTN</name>
<dbReference type="EMBL" id="JBHMCF010000015">
    <property type="protein sequence ID" value="MFB9471750.1"/>
    <property type="molecule type" value="Genomic_DNA"/>
</dbReference>
<evidence type="ECO:0000313" key="3">
    <source>
        <dbReference type="Proteomes" id="UP001589568"/>
    </source>
</evidence>
<dbReference type="InterPro" id="IPR046036">
    <property type="entry name" value="DUF5994"/>
</dbReference>
<sequence length="283" mass="29706">MAACGAESGTARDWLVLPKAATAGCVISELRACFRISPAEATSGIGEFWKSCRTIEIPRSFRALAFRSASPPANHHPASPEAWTGQATMTPTLLSQPAPLSPASPAAPRADCPVRLSLRPVPNRRAVVDGAWWPSSRDAAAELPGLIAAVDRLLDRATLRIGLHGDAWQNIPRRIPARGRQVRIGWFRHTDPRVITLSFAADEPVVLLIIPSGTAAGTAEATLKLTAQDIAGMSIDAILTLAHLPAGPAARATADGSARWEDEGGPVTGQAAQPSMGRPAPSP</sequence>
<evidence type="ECO:0000256" key="1">
    <source>
        <dbReference type="SAM" id="MobiDB-lite"/>
    </source>
</evidence>